<dbReference type="RefSeq" id="WP_104936873.1">
    <property type="nucleotide sequence ID" value="NZ_CP021255.1"/>
</dbReference>
<feature type="transmembrane region" description="Helical" evidence="6">
    <location>
        <begin position="83"/>
        <end position="100"/>
    </location>
</feature>
<dbReference type="Proteomes" id="UP000239867">
    <property type="component" value="Chromosome"/>
</dbReference>
<evidence type="ECO:0000313" key="8">
    <source>
        <dbReference type="EMBL" id="AVD71627.1"/>
    </source>
</evidence>
<comment type="subcellular location">
    <subcellularLocation>
        <location evidence="1">Cell membrane</location>
        <topology evidence="1">Multi-pass membrane protein</topology>
    </subcellularLocation>
</comment>
<sequence length="287" mass="31648">MRHHIKRITDSLVWNTFLLMFGAFVFIIGYKGIAVHNDFVPGALYGLSVVANNALPVLSLSKWYLLFNVPLFIAAWKGVSRRFFCLNLLTMGAIAFMTSYVELDLGIKDGMYAAIAAGATMGAGSGIILRSYGGGGGLDVLAVILNRKYGLRFGVFYFIANSVVMLLALSRFSPDTIVASLVMLFISSMVTEYVLSLFNQRKSVFIITRRTREVVGQLMESNKFYATVIPARGGYSGEPVDIVYSITDNLRLRSLEQLVLSIDANAVLVVENTFSVFGRNIALPKKY</sequence>
<keyword evidence="3 6" id="KW-0812">Transmembrane</keyword>
<dbReference type="Pfam" id="PF10035">
    <property type="entry name" value="DUF2179"/>
    <property type="match status" value="1"/>
</dbReference>
<organism evidence="8 9">
    <name type="scientific">Desulfobulbus oralis</name>
    <dbReference type="NCBI Taxonomy" id="1986146"/>
    <lineage>
        <taxon>Bacteria</taxon>
        <taxon>Pseudomonadati</taxon>
        <taxon>Thermodesulfobacteriota</taxon>
        <taxon>Desulfobulbia</taxon>
        <taxon>Desulfobulbales</taxon>
        <taxon>Desulfobulbaceae</taxon>
        <taxon>Desulfobulbus</taxon>
    </lineage>
</organism>
<evidence type="ECO:0000313" key="9">
    <source>
        <dbReference type="Proteomes" id="UP000239867"/>
    </source>
</evidence>
<feature type="transmembrane region" description="Helical" evidence="6">
    <location>
        <begin position="12"/>
        <end position="34"/>
    </location>
</feature>
<dbReference type="PANTHER" id="PTHR33545:SF5">
    <property type="entry name" value="UPF0750 MEMBRANE PROTEIN YITT"/>
    <property type="match status" value="1"/>
</dbReference>
<dbReference type="InterPro" id="IPR015867">
    <property type="entry name" value="N-reg_PII/ATP_PRibTrfase_C"/>
</dbReference>
<protein>
    <submittedName>
        <fullName evidence="8">Membrane protein</fullName>
    </submittedName>
</protein>
<dbReference type="PANTHER" id="PTHR33545">
    <property type="entry name" value="UPF0750 MEMBRANE PROTEIN YITT-RELATED"/>
    <property type="match status" value="1"/>
</dbReference>
<evidence type="ECO:0000256" key="1">
    <source>
        <dbReference type="ARBA" id="ARBA00004651"/>
    </source>
</evidence>
<feature type="transmembrane region" description="Helical" evidence="6">
    <location>
        <begin position="112"/>
        <end position="129"/>
    </location>
</feature>
<dbReference type="InterPro" id="IPR051461">
    <property type="entry name" value="UPF0750_membrane"/>
</dbReference>
<evidence type="ECO:0000256" key="4">
    <source>
        <dbReference type="ARBA" id="ARBA00022989"/>
    </source>
</evidence>
<feature type="transmembrane region" description="Helical" evidence="6">
    <location>
        <begin position="176"/>
        <end position="195"/>
    </location>
</feature>
<feature type="transmembrane region" description="Helical" evidence="6">
    <location>
        <begin position="149"/>
        <end position="170"/>
    </location>
</feature>
<name>A0A2L1GPS4_9BACT</name>
<dbReference type="InterPro" id="IPR019264">
    <property type="entry name" value="DUF2179"/>
</dbReference>
<feature type="transmembrane region" description="Helical" evidence="6">
    <location>
        <begin position="54"/>
        <end position="76"/>
    </location>
</feature>
<dbReference type="EMBL" id="CP021255">
    <property type="protein sequence ID" value="AVD71627.1"/>
    <property type="molecule type" value="Genomic_DNA"/>
</dbReference>
<evidence type="ECO:0000259" key="7">
    <source>
        <dbReference type="Pfam" id="PF10035"/>
    </source>
</evidence>
<keyword evidence="5 6" id="KW-0472">Membrane</keyword>
<gene>
    <name evidence="8" type="ORF">CAY53_09230</name>
</gene>
<reference evidence="8 9" key="1">
    <citation type="journal article" date="2018" name="MBio">
        <title>Insights into the evolution of host association through the isolation and characterization of a novel human periodontal pathobiont, Desulfobulbus oralis.</title>
        <authorList>
            <person name="Cross K.L."/>
            <person name="Chirania P."/>
            <person name="Xiong W."/>
            <person name="Beall C.J."/>
            <person name="Elkins J.G."/>
            <person name="Giannone R.J."/>
            <person name="Griffen A.L."/>
            <person name="Guss A.M."/>
            <person name="Hettich R.L."/>
            <person name="Joshi S.S."/>
            <person name="Mokrzan E.M."/>
            <person name="Martin R.K."/>
            <person name="Zhulin I.B."/>
            <person name="Leys E.J."/>
            <person name="Podar M."/>
        </authorList>
    </citation>
    <scope>NUCLEOTIDE SEQUENCE [LARGE SCALE GENOMIC DNA]</scope>
    <source>
        <strain evidence="8 9">ORNL</strain>
    </source>
</reference>
<dbReference type="OrthoDB" id="5401948at2"/>
<evidence type="ECO:0000256" key="5">
    <source>
        <dbReference type="ARBA" id="ARBA00023136"/>
    </source>
</evidence>
<keyword evidence="4 6" id="KW-1133">Transmembrane helix</keyword>
<dbReference type="PIRSF" id="PIRSF006483">
    <property type="entry name" value="Membrane_protein_YitT"/>
    <property type="match status" value="1"/>
</dbReference>
<keyword evidence="9" id="KW-1185">Reference proteome</keyword>
<evidence type="ECO:0000256" key="2">
    <source>
        <dbReference type="ARBA" id="ARBA00022475"/>
    </source>
</evidence>
<keyword evidence="2" id="KW-1003">Cell membrane</keyword>
<dbReference type="AlphaFoldDB" id="A0A2L1GPS4"/>
<accession>A0A2L1GPS4</accession>
<evidence type="ECO:0000256" key="3">
    <source>
        <dbReference type="ARBA" id="ARBA00022692"/>
    </source>
</evidence>
<evidence type="ECO:0000256" key="6">
    <source>
        <dbReference type="SAM" id="Phobius"/>
    </source>
</evidence>
<dbReference type="Pfam" id="PF02588">
    <property type="entry name" value="YitT_membrane"/>
    <property type="match status" value="1"/>
</dbReference>
<dbReference type="Gene3D" id="3.30.70.120">
    <property type="match status" value="1"/>
</dbReference>
<dbReference type="KEGG" id="deo:CAY53_09230"/>
<dbReference type="CDD" id="cd16380">
    <property type="entry name" value="YitT_C"/>
    <property type="match status" value="1"/>
</dbReference>
<dbReference type="GO" id="GO:0005886">
    <property type="term" value="C:plasma membrane"/>
    <property type="evidence" value="ECO:0007669"/>
    <property type="project" value="UniProtKB-SubCell"/>
</dbReference>
<proteinExistence type="predicted"/>
<dbReference type="InterPro" id="IPR003740">
    <property type="entry name" value="YitT"/>
</dbReference>
<feature type="domain" description="DUF2179" evidence="7">
    <location>
        <begin position="226"/>
        <end position="278"/>
    </location>
</feature>